<dbReference type="RefSeq" id="YP_007007379.1">
    <property type="nucleotide sequence ID" value="NC_019526.1"/>
</dbReference>
<protein>
    <submittedName>
        <fullName evidence="1">Uncharacterized protein</fullName>
    </submittedName>
</protein>
<gene>
    <name evidence="1" type="ORF">RaK2_00224</name>
</gene>
<evidence type="ECO:0000313" key="1">
    <source>
        <dbReference type="EMBL" id="AFA44497.1"/>
    </source>
</evidence>
<dbReference type="EMBL" id="JQ513383">
    <property type="protein sequence ID" value="AFA44497.1"/>
    <property type="molecule type" value="Genomic_DNA"/>
</dbReference>
<dbReference type="GeneID" id="14012812"/>
<evidence type="ECO:0000313" key="2">
    <source>
        <dbReference type="Proteomes" id="UP000007524"/>
    </source>
</evidence>
<dbReference type="KEGG" id="vg:14012812"/>
<dbReference type="Proteomes" id="UP000007524">
    <property type="component" value="Segment"/>
</dbReference>
<reference evidence="1 2" key="1">
    <citation type="journal article" date="2012" name="J. Virol.">
        <title>Genome of Klebsiella sp.-Infecting Bacteriophage vB_KleM_RaK2.</title>
        <authorList>
            <person name="Simoliunas E."/>
            <person name="Kaliniene L."/>
            <person name="Truncaite L."/>
            <person name="Klausa V."/>
            <person name="Zajanckauskaite A."/>
            <person name="Meskys R."/>
        </authorList>
    </citation>
    <scope>NUCLEOTIDE SEQUENCE [LARGE SCALE GENOMIC DNA]</scope>
</reference>
<sequence length="50" mass="6159">MKIKCCVCDCEIDEKHVYGEWDDYCSDCWESEGRDTERWEDESEWDEDEE</sequence>
<keyword evidence="2" id="KW-1185">Reference proteome</keyword>
<accession>H6X431</accession>
<name>H6X431_9CAUD</name>
<proteinExistence type="predicted"/>
<organism evidence="1 2">
    <name type="scientific">Klebsiella phage vB_KleM_RaK2</name>
    <dbReference type="NCBI Taxonomy" id="1147094"/>
    <lineage>
        <taxon>Viruses</taxon>
        <taxon>Duplodnaviria</taxon>
        <taxon>Heunggongvirae</taxon>
        <taxon>Uroviricota</taxon>
        <taxon>Caudoviricetes</taxon>
        <taxon>Alcyoneusvirus</taxon>
        <taxon>Alcyoneusvirus RaK2</taxon>
    </lineage>
</organism>